<name>A0A1F7GD28_9BACT</name>
<comment type="caution">
    <text evidence="1">The sequence shown here is derived from an EMBL/GenBank/DDBJ whole genome shotgun (WGS) entry which is preliminary data.</text>
</comment>
<gene>
    <name evidence="1" type="ORF">A2690_03695</name>
</gene>
<sequence>MIPIAVIGKSKRLIDKTIQSLLDEQNIRRPDILFIEKDGATLRIDTIRSLQPFISRTSTQPRAVVIFDFETAKDETQNTLLKTLEQDSDRVLFIIVCSDESILLPTISSRVKVLKIQSGTQNKKEIEKNDYKAMFIKTDKITMEKAIGYIDEIIKESRDVMKQSALVRPKQEAKKTVLYLKECIKTRSLLQFNNLNPQMAVDHLLLPTL</sequence>
<reference evidence="1 2" key="1">
    <citation type="journal article" date="2016" name="Nat. Commun.">
        <title>Thousands of microbial genomes shed light on interconnected biogeochemical processes in an aquifer system.</title>
        <authorList>
            <person name="Anantharaman K."/>
            <person name="Brown C.T."/>
            <person name="Hug L.A."/>
            <person name="Sharon I."/>
            <person name="Castelle C.J."/>
            <person name="Probst A.J."/>
            <person name="Thomas B.C."/>
            <person name="Singh A."/>
            <person name="Wilkins M.J."/>
            <person name="Karaoz U."/>
            <person name="Brodie E.L."/>
            <person name="Williams K.H."/>
            <person name="Hubbard S.S."/>
            <person name="Banfield J.F."/>
        </authorList>
    </citation>
    <scope>NUCLEOTIDE SEQUENCE [LARGE SCALE GENOMIC DNA]</scope>
</reference>
<dbReference type="AlphaFoldDB" id="A0A1F7GD28"/>
<dbReference type="Pfam" id="PF13177">
    <property type="entry name" value="DNA_pol3_delta2"/>
    <property type="match status" value="1"/>
</dbReference>
<dbReference type="InterPro" id="IPR027417">
    <property type="entry name" value="P-loop_NTPase"/>
</dbReference>
<organism evidence="1 2">
    <name type="scientific">Candidatus Roizmanbacteria bacterium RIFCSPHIGHO2_01_FULL_39_12b</name>
    <dbReference type="NCBI Taxonomy" id="1802030"/>
    <lineage>
        <taxon>Bacteria</taxon>
        <taxon>Candidatus Roizmaniibacteriota</taxon>
    </lineage>
</organism>
<evidence type="ECO:0008006" key="3">
    <source>
        <dbReference type="Google" id="ProtNLM"/>
    </source>
</evidence>
<accession>A0A1F7GD28</accession>
<dbReference type="Proteomes" id="UP000178372">
    <property type="component" value="Unassembled WGS sequence"/>
</dbReference>
<dbReference type="EMBL" id="MFZF01000010">
    <property type="protein sequence ID" value="OGK16851.1"/>
    <property type="molecule type" value="Genomic_DNA"/>
</dbReference>
<dbReference type="Gene3D" id="3.40.50.300">
    <property type="entry name" value="P-loop containing nucleotide triphosphate hydrolases"/>
    <property type="match status" value="1"/>
</dbReference>
<evidence type="ECO:0000313" key="1">
    <source>
        <dbReference type="EMBL" id="OGK16851.1"/>
    </source>
</evidence>
<protein>
    <recommendedName>
        <fullName evidence="3">DNA polymerase III delta N-terminal domain-containing protein</fullName>
    </recommendedName>
</protein>
<evidence type="ECO:0000313" key="2">
    <source>
        <dbReference type="Proteomes" id="UP000178372"/>
    </source>
</evidence>
<proteinExistence type="predicted"/>
<dbReference type="SUPFAM" id="SSF52540">
    <property type="entry name" value="P-loop containing nucleoside triphosphate hydrolases"/>
    <property type="match status" value="1"/>
</dbReference>